<evidence type="ECO:0000256" key="1">
    <source>
        <dbReference type="SAM" id="MobiDB-lite"/>
    </source>
</evidence>
<name>A0AAW0CBW0_9AGAR</name>
<keyword evidence="3" id="KW-1185">Reference proteome</keyword>
<organism evidence="2 3">
    <name type="scientific">Favolaschia claudopus</name>
    <dbReference type="NCBI Taxonomy" id="2862362"/>
    <lineage>
        <taxon>Eukaryota</taxon>
        <taxon>Fungi</taxon>
        <taxon>Dikarya</taxon>
        <taxon>Basidiomycota</taxon>
        <taxon>Agaricomycotina</taxon>
        <taxon>Agaricomycetes</taxon>
        <taxon>Agaricomycetidae</taxon>
        <taxon>Agaricales</taxon>
        <taxon>Marasmiineae</taxon>
        <taxon>Mycenaceae</taxon>
        <taxon>Favolaschia</taxon>
    </lineage>
</organism>
<sequence length="119" mass="13268">MQAASLTSPLFLHAGHRRTPATSLFGGASDEYHELETQLSEWFHKLTLHDQWSKCRLQNGRAPLRAAHPPPPPYINEQNSDSVSSDASRSARSRSPFPADIELDAARRNFARFVGAPPY</sequence>
<feature type="region of interest" description="Disordered" evidence="1">
    <location>
        <begin position="61"/>
        <end position="100"/>
    </location>
</feature>
<dbReference type="EMBL" id="JAWWNJ010000019">
    <property type="protein sequence ID" value="KAK7035842.1"/>
    <property type="molecule type" value="Genomic_DNA"/>
</dbReference>
<gene>
    <name evidence="2" type="ORF">R3P38DRAFT_2771429</name>
</gene>
<reference evidence="2 3" key="1">
    <citation type="journal article" date="2024" name="J Genomics">
        <title>Draft genome sequencing and assembly of Favolaschia claudopus CIRM-BRFM 2984 isolated from oak limbs.</title>
        <authorList>
            <person name="Navarro D."/>
            <person name="Drula E."/>
            <person name="Chaduli D."/>
            <person name="Cazenave R."/>
            <person name="Ahrendt S."/>
            <person name="Wang J."/>
            <person name="Lipzen A."/>
            <person name="Daum C."/>
            <person name="Barry K."/>
            <person name="Grigoriev I.V."/>
            <person name="Favel A."/>
            <person name="Rosso M.N."/>
            <person name="Martin F."/>
        </authorList>
    </citation>
    <scope>NUCLEOTIDE SEQUENCE [LARGE SCALE GENOMIC DNA]</scope>
    <source>
        <strain evidence="2 3">CIRM-BRFM 2984</strain>
    </source>
</reference>
<dbReference type="AlphaFoldDB" id="A0AAW0CBW0"/>
<proteinExistence type="predicted"/>
<feature type="compositionally biased region" description="Low complexity" evidence="1">
    <location>
        <begin position="80"/>
        <end position="95"/>
    </location>
</feature>
<comment type="caution">
    <text evidence="2">The sequence shown here is derived from an EMBL/GenBank/DDBJ whole genome shotgun (WGS) entry which is preliminary data.</text>
</comment>
<evidence type="ECO:0000313" key="3">
    <source>
        <dbReference type="Proteomes" id="UP001362999"/>
    </source>
</evidence>
<protein>
    <submittedName>
        <fullName evidence="2">Uncharacterized protein</fullName>
    </submittedName>
</protein>
<accession>A0AAW0CBW0</accession>
<evidence type="ECO:0000313" key="2">
    <source>
        <dbReference type="EMBL" id="KAK7035842.1"/>
    </source>
</evidence>
<dbReference type="Proteomes" id="UP001362999">
    <property type="component" value="Unassembled WGS sequence"/>
</dbReference>